<keyword evidence="1" id="KW-0378">Hydrolase</keyword>
<dbReference type="RefSeq" id="WP_217734314.1">
    <property type="nucleotide sequence ID" value="NZ_JAHSPR010000001.1"/>
</dbReference>
<evidence type="ECO:0000313" key="2">
    <source>
        <dbReference type="Proteomes" id="UP000722165"/>
    </source>
</evidence>
<sequence>MTGKGHRLTGLGAAFIAAAIAKIAGLDVFLQTVCALVAAVSTSLPDWIEIPYYRKGVRTGSLIKHRTYTHWPWIWVGLMYWGFSIKEIEGAAMIGAATGALSHILADAPNPMGIPWIHPLQRIRLGKKGWWRSGKNETVLVSLFTVFGVSIWVQVNPENVFAQGLTQLTQESVKQINLVLQPLVQNFITYLSSNVIFSRSHAGAWERVIIDELLYVVRL</sequence>
<proteinExistence type="predicted"/>
<protein>
    <submittedName>
        <fullName evidence="1">Metal-dependent hydrolase</fullName>
    </submittedName>
</protein>
<dbReference type="GO" id="GO:0016787">
    <property type="term" value="F:hydrolase activity"/>
    <property type="evidence" value="ECO:0007669"/>
    <property type="project" value="UniProtKB-KW"/>
</dbReference>
<accession>A0ABS6NJJ8</accession>
<comment type="caution">
    <text evidence="1">The sequence shown here is derived from an EMBL/GenBank/DDBJ whole genome shotgun (WGS) entry which is preliminary data.</text>
</comment>
<keyword evidence="2" id="KW-1185">Reference proteome</keyword>
<dbReference type="InterPro" id="IPR007404">
    <property type="entry name" value="YdjM-like"/>
</dbReference>
<dbReference type="Pfam" id="PF04307">
    <property type="entry name" value="YdjM"/>
    <property type="match status" value="1"/>
</dbReference>
<dbReference type="EMBL" id="JAHSPR010000001">
    <property type="protein sequence ID" value="MBV4395797.1"/>
    <property type="molecule type" value="Genomic_DNA"/>
</dbReference>
<name>A0ABS6NJJ8_9BURK</name>
<reference evidence="1 2" key="1">
    <citation type="submission" date="2021-06" db="EMBL/GenBank/DDBJ databases">
        <authorList>
            <person name="Lu T."/>
            <person name="Wang Q."/>
            <person name="Han X."/>
        </authorList>
    </citation>
    <scope>NUCLEOTIDE SEQUENCE [LARGE SCALE GENOMIC DNA]</scope>
    <source>
        <strain evidence="1 2">LAM0050</strain>
    </source>
</reference>
<gene>
    <name evidence="1" type="ORF">KU392_00830</name>
</gene>
<dbReference type="Proteomes" id="UP000722165">
    <property type="component" value="Unassembled WGS sequence"/>
</dbReference>
<organism evidence="1 2">
    <name type="scientific">Advenella alkanexedens</name>
    <dbReference type="NCBI Taxonomy" id="1481665"/>
    <lineage>
        <taxon>Bacteria</taxon>
        <taxon>Pseudomonadati</taxon>
        <taxon>Pseudomonadota</taxon>
        <taxon>Betaproteobacteria</taxon>
        <taxon>Burkholderiales</taxon>
        <taxon>Alcaligenaceae</taxon>
    </lineage>
</organism>
<evidence type="ECO:0000313" key="1">
    <source>
        <dbReference type="EMBL" id="MBV4395797.1"/>
    </source>
</evidence>